<evidence type="ECO:0000256" key="7">
    <source>
        <dbReference type="ARBA" id="ARBA00037428"/>
    </source>
</evidence>
<evidence type="ECO:0000256" key="3">
    <source>
        <dbReference type="ARBA" id="ARBA00022692"/>
    </source>
</evidence>
<organism evidence="10 11">
    <name type="scientific">Knipowitschia caucasica</name>
    <name type="common">Caucasian dwarf goby</name>
    <name type="synonym">Pomatoschistus caucasicus</name>
    <dbReference type="NCBI Taxonomy" id="637954"/>
    <lineage>
        <taxon>Eukaryota</taxon>
        <taxon>Metazoa</taxon>
        <taxon>Chordata</taxon>
        <taxon>Craniata</taxon>
        <taxon>Vertebrata</taxon>
        <taxon>Euteleostomi</taxon>
        <taxon>Actinopterygii</taxon>
        <taxon>Neopterygii</taxon>
        <taxon>Teleostei</taxon>
        <taxon>Neoteleostei</taxon>
        <taxon>Acanthomorphata</taxon>
        <taxon>Gobiaria</taxon>
        <taxon>Gobiiformes</taxon>
        <taxon>Gobioidei</taxon>
        <taxon>Gobiidae</taxon>
        <taxon>Gobiinae</taxon>
        <taxon>Knipowitschia</taxon>
    </lineage>
</organism>
<evidence type="ECO:0000313" key="10">
    <source>
        <dbReference type="EMBL" id="CAL1596776.1"/>
    </source>
</evidence>
<keyword evidence="6 9" id="KW-0472">Membrane</keyword>
<reference evidence="10 11" key="1">
    <citation type="submission" date="2024-04" db="EMBL/GenBank/DDBJ databases">
        <authorList>
            <person name="Waldvogel A.-M."/>
            <person name="Schoenle A."/>
        </authorList>
    </citation>
    <scope>NUCLEOTIDE SEQUENCE [LARGE SCALE GENOMIC DNA]</scope>
</reference>
<comment type="subcellular location">
    <subcellularLocation>
        <location evidence="1">Membrane</location>
        <topology evidence="1">Multi-pass membrane protein</topology>
    </subcellularLocation>
</comment>
<gene>
    <name evidence="10" type="ORF">KC01_LOCUS25401</name>
</gene>
<dbReference type="InterPro" id="IPR005349">
    <property type="entry name" value="TMEM14"/>
</dbReference>
<dbReference type="Gene3D" id="1.10.10.1740">
    <property type="entry name" value="Transmembrane protein 14-like"/>
    <property type="match status" value="1"/>
</dbReference>
<dbReference type="FunFam" id="1.10.10.1740:FF:000002">
    <property type="entry name" value="Transmembrane protein 14C"/>
    <property type="match status" value="1"/>
</dbReference>
<sequence length="178" mass="18160">MCTSEPAERPAHAAKGSSTADTFLALVLLFSTSESDCALSSMGSIQSPKVVGKAKEKAAVFIDIYSKESNMSVDWVGYGYAALVAAGGIVGYVKAGSVPSLGAGLVFGGLAGFGAYQTSNDPNNIWVSLATAGALSGVMGKRFYGSRKLFPAGVMAGASLLMVGKLGLTLLQKPNKPL</sequence>
<evidence type="ECO:0000256" key="8">
    <source>
        <dbReference type="ARBA" id="ARBA00039421"/>
    </source>
</evidence>
<evidence type="ECO:0000256" key="6">
    <source>
        <dbReference type="ARBA" id="ARBA00023136"/>
    </source>
</evidence>
<dbReference type="AlphaFoldDB" id="A0AAV2L396"/>
<keyword evidence="5" id="KW-0350">Heme biosynthesis</keyword>
<evidence type="ECO:0000256" key="5">
    <source>
        <dbReference type="ARBA" id="ARBA00023133"/>
    </source>
</evidence>
<dbReference type="GO" id="GO:0031966">
    <property type="term" value="C:mitochondrial membrane"/>
    <property type="evidence" value="ECO:0007669"/>
    <property type="project" value="TreeGrafter"/>
</dbReference>
<dbReference type="GO" id="GO:0006783">
    <property type="term" value="P:heme biosynthetic process"/>
    <property type="evidence" value="ECO:0007669"/>
    <property type="project" value="UniProtKB-KW"/>
</dbReference>
<evidence type="ECO:0000256" key="2">
    <source>
        <dbReference type="ARBA" id="ARBA00007590"/>
    </source>
</evidence>
<dbReference type="PANTHER" id="PTHR12668:SF4">
    <property type="entry name" value="TRANSMEMBRANE PROTEIN 14C-RELATED"/>
    <property type="match status" value="1"/>
</dbReference>
<dbReference type="EMBL" id="OZ035843">
    <property type="protein sequence ID" value="CAL1596776.1"/>
    <property type="molecule type" value="Genomic_DNA"/>
</dbReference>
<comment type="similarity">
    <text evidence="2">Belongs to the TMEM14 family.</text>
</comment>
<feature type="transmembrane region" description="Helical" evidence="9">
    <location>
        <begin position="75"/>
        <end position="93"/>
    </location>
</feature>
<evidence type="ECO:0000313" key="11">
    <source>
        <dbReference type="Proteomes" id="UP001497482"/>
    </source>
</evidence>
<evidence type="ECO:0000256" key="1">
    <source>
        <dbReference type="ARBA" id="ARBA00004141"/>
    </source>
</evidence>
<dbReference type="PANTHER" id="PTHR12668">
    <property type="entry name" value="TRANSMEMBRANE PROTEIN 14, 15"/>
    <property type="match status" value="1"/>
</dbReference>
<keyword evidence="11" id="KW-1185">Reference proteome</keyword>
<feature type="transmembrane region" description="Helical" evidence="9">
    <location>
        <begin position="149"/>
        <end position="171"/>
    </location>
</feature>
<dbReference type="InterPro" id="IPR044890">
    <property type="entry name" value="TMEM14_sf"/>
</dbReference>
<proteinExistence type="inferred from homology"/>
<name>A0AAV2L396_KNICA</name>
<protein>
    <recommendedName>
        <fullName evidence="8">Transmembrane protein 14C</fullName>
    </recommendedName>
</protein>
<comment type="function">
    <text evidence="7">Required for normal heme biosynthesis.</text>
</comment>
<evidence type="ECO:0000256" key="4">
    <source>
        <dbReference type="ARBA" id="ARBA00022989"/>
    </source>
</evidence>
<accession>A0AAV2L396</accession>
<evidence type="ECO:0000256" key="9">
    <source>
        <dbReference type="SAM" id="Phobius"/>
    </source>
</evidence>
<dbReference type="Pfam" id="PF03647">
    <property type="entry name" value="Tmemb_14"/>
    <property type="match status" value="1"/>
</dbReference>
<feature type="transmembrane region" description="Helical" evidence="9">
    <location>
        <begin position="100"/>
        <end position="119"/>
    </location>
</feature>
<keyword evidence="3 9" id="KW-0812">Transmembrane</keyword>
<dbReference type="GO" id="GO:0070453">
    <property type="term" value="P:regulation of heme biosynthetic process"/>
    <property type="evidence" value="ECO:0007669"/>
    <property type="project" value="TreeGrafter"/>
</dbReference>
<keyword evidence="4 9" id="KW-1133">Transmembrane helix</keyword>
<dbReference type="Proteomes" id="UP001497482">
    <property type="component" value="Chromosome 21"/>
</dbReference>